<dbReference type="InParanoid" id="C1FIM3"/>
<dbReference type="Pfam" id="PF13460">
    <property type="entry name" value="NAD_binding_10"/>
    <property type="match status" value="1"/>
</dbReference>
<dbReference type="RefSeq" id="XP_002508937.1">
    <property type="nucleotide sequence ID" value="XM_002508891.1"/>
</dbReference>
<evidence type="ECO:0000313" key="2">
    <source>
        <dbReference type="EMBL" id="ACO70195.1"/>
    </source>
</evidence>
<keyword evidence="3" id="KW-1185">Reference proteome</keyword>
<dbReference type="OMA" id="VRICSIM"/>
<gene>
    <name evidence="2" type="ORF">MICPUN_72027</name>
</gene>
<dbReference type="InterPro" id="IPR016040">
    <property type="entry name" value="NAD(P)-bd_dom"/>
</dbReference>
<dbReference type="PANTHER" id="PTHR15020:SF50">
    <property type="entry name" value="UPF0659 PROTEIN YMR090W"/>
    <property type="match status" value="1"/>
</dbReference>
<sequence>VLVVGSTGGVGQLVVAKLLDAGYVVRAVSRNVDAARGLFGSQPNLELRVADLRDADALDASEICVGVDAVVSCTGTTAFPSARWKDDNGPEQTDFVGIRNLVNATRAQSPSCKRFVLVSSIGVERTNQMPFVILNLFGVLKHKRAGELALESSGIPYTVLRPGRLTDGPYTSYDINTLLKATSGTRRAVDIAEGDTLTPEETSRIVVADCAVAALS</sequence>
<dbReference type="eggNOG" id="KOG1203">
    <property type="taxonomic scope" value="Eukaryota"/>
</dbReference>
<organism evidence="2 3">
    <name type="scientific">Micromonas commoda (strain RCC299 / NOUM17 / CCMP2709)</name>
    <name type="common">Picoplanktonic green alga</name>
    <dbReference type="NCBI Taxonomy" id="296587"/>
    <lineage>
        <taxon>Eukaryota</taxon>
        <taxon>Viridiplantae</taxon>
        <taxon>Chlorophyta</taxon>
        <taxon>Mamiellophyceae</taxon>
        <taxon>Mamiellales</taxon>
        <taxon>Mamiellaceae</taxon>
        <taxon>Micromonas</taxon>
    </lineage>
</organism>
<protein>
    <recommendedName>
        <fullName evidence="1">NAD(P)-binding domain-containing protein</fullName>
    </recommendedName>
</protein>
<proteinExistence type="predicted"/>
<dbReference type="KEGG" id="mis:MICPUN_72027"/>
<dbReference type="PANTHER" id="PTHR15020">
    <property type="entry name" value="FLAVIN REDUCTASE-RELATED"/>
    <property type="match status" value="1"/>
</dbReference>
<feature type="non-terminal residue" evidence="2">
    <location>
        <position position="1"/>
    </location>
</feature>
<accession>C1FIM3</accession>
<feature type="non-terminal residue" evidence="2">
    <location>
        <position position="216"/>
    </location>
</feature>
<dbReference type="Proteomes" id="UP000002009">
    <property type="component" value="Chromosome 12"/>
</dbReference>
<dbReference type="GeneID" id="8248078"/>
<dbReference type="CDD" id="cd05243">
    <property type="entry name" value="SDR_a5"/>
    <property type="match status" value="1"/>
</dbReference>
<reference evidence="2 3" key="1">
    <citation type="journal article" date="2009" name="Science">
        <title>Green evolution and dynamic adaptations revealed by genomes of the marine picoeukaryotes Micromonas.</title>
        <authorList>
            <person name="Worden A.Z."/>
            <person name="Lee J.H."/>
            <person name="Mock T."/>
            <person name="Rouze P."/>
            <person name="Simmons M.P."/>
            <person name="Aerts A.L."/>
            <person name="Allen A.E."/>
            <person name="Cuvelier M.L."/>
            <person name="Derelle E."/>
            <person name="Everett M.V."/>
            <person name="Foulon E."/>
            <person name="Grimwood J."/>
            <person name="Gundlach H."/>
            <person name="Henrissat B."/>
            <person name="Napoli C."/>
            <person name="McDonald S.M."/>
            <person name="Parker M.S."/>
            <person name="Rombauts S."/>
            <person name="Salamov A."/>
            <person name="Von Dassow P."/>
            <person name="Badger J.H."/>
            <person name="Coutinho P.M."/>
            <person name="Demir E."/>
            <person name="Dubchak I."/>
            <person name="Gentemann C."/>
            <person name="Eikrem W."/>
            <person name="Gready J.E."/>
            <person name="John U."/>
            <person name="Lanier W."/>
            <person name="Lindquist E.A."/>
            <person name="Lucas S."/>
            <person name="Mayer K.F."/>
            <person name="Moreau H."/>
            <person name="Not F."/>
            <person name="Otillar R."/>
            <person name="Panaud O."/>
            <person name="Pangilinan J."/>
            <person name="Paulsen I."/>
            <person name="Piegu B."/>
            <person name="Poliakov A."/>
            <person name="Robbens S."/>
            <person name="Schmutz J."/>
            <person name="Toulza E."/>
            <person name="Wyss T."/>
            <person name="Zelensky A."/>
            <person name="Zhou K."/>
            <person name="Armbrust E.V."/>
            <person name="Bhattacharya D."/>
            <person name="Goodenough U.W."/>
            <person name="Van de Peer Y."/>
            <person name="Grigoriev I.V."/>
        </authorList>
    </citation>
    <scope>NUCLEOTIDE SEQUENCE [LARGE SCALE GENOMIC DNA]</scope>
    <source>
        <strain evidence="3">RCC299 / NOUM17</strain>
    </source>
</reference>
<dbReference type="FunCoup" id="C1FIM3">
    <property type="interactions" value="984"/>
</dbReference>
<dbReference type="Gene3D" id="3.40.50.720">
    <property type="entry name" value="NAD(P)-binding Rossmann-like Domain"/>
    <property type="match status" value="1"/>
</dbReference>
<dbReference type="OrthoDB" id="419598at2759"/>
<dbReference type="InterPro" id="IPR036291">
    <property type="entry name" value="NAD(P)-bd_dom_sf"/>
</dbReference>
<evidence type="ECO:0000313" key="3">
    <source>
        <dbReference type="Proteomes" id="UP000002009"/>
    </source>
</evidence>
<dbReference type="AlphaFoldDB" id="C1FIM3"/>
<evidence type="ECO:0000259" key="1">
    <source>
        <dbReference type="Pfam" id="PF13460"/>
    </source>
</evidence>
<name>C1FIM3_MICCC</name>
<feature type="domain" description="NAD(P)-binding" evidence="1">
    <location>
        <begin position="5"/>
        <end position="215"/>
    </location>
</feature>
<dbReference type="STRING" id="296587.C1FIM3"/>
<dbReference type="SUPFAM" id="SSF51735">
    <property type="entry name" value="NAD(P)-binding Rossmann-fold domains"/>
    <property type="match status" value="1"/>
</dbReference>
<dbReference type="EMBL" id="CP001577">
    <property type="protein sequence ID" value="ACO70195.1"/>
    <property type="molecule type" value="Genomic_DNA"/>
</dbReference>